<dbReference type="PANTHER" id="PTHR42718:SF9">
    <property type="entry name" value="MAJOR FACILITATOR SUPERFAMILY MULTIDRUG TRANSPORTER MFSC"/>
    <property type="match status" value="1"/>
</dbReference>
<proteinExistence type="predicted"/>
<dbReference type="InterPro" id="IPR036259">
    <property type="entry name" value="MFS_trans_sf"/>
</dbReference>
<evidence type="ECO:0000256" key="1">
    <source>
        <dbReference type="ARBA" id="ARBA00004141"/>
    </source>
</evidence>
<evidence type="ECO:0000313" key="7">
    <source>
        <dbReference type="EMBL" id="HAE48110.1"/>
    </source>
</evidence>
<dbReference type="GO" id="GO:0022857">
    <property type="term" value="F:transmembrane transporter activity"/>
    <property type="evidence" value="ECO:0007669"/>
    <property type="project" value="InterPro"/>
</dbReference>
<feature type="transmembrane region" description="Helical" evidence="6">
    <location>
        <begin position="81"/>
        <end position="99"/>
    </location>
</feature>
<dbReference type="GO" id="GO:0016020">
    <property type="term" value="C:membrane"/>
    <property type="evidence" value="ECO:0007669"/>
    <property type="project" value="UniProtKB-SubCell"/>
</dbReference>
<evidence type="ECO:0000256" key="5">
    <source>
        <dbReference type="ARBA" id="ARBA00023136"/>
    </source>
</evidence>
<dbReference type="PANTHER" id="PTHR42718">
    <property type="entry name" value="MAJOR FACILITATOR SUPERFAMILY MULTIDRUG TRANSPORTER MFSC"/>
    <property type="match status" value="1"/>
</dbReference>
<feature type="transmembrane region" description="Helical" evidence="6">
    <location>
        <begin position="206"/>
        <end position="229"/>
    </location>
</feature>
<dbReference type="SUPFAM" id="SSF103473">
    <property type="entry name" value="MFS general substrate transporter"/>
    <property type="match status" value="1"/>
</dbReference>
<organism evidence="7 8">
    <name type="scientific">Tistrella mobilis</name>
    <dbReference type="NCBI Taxonomy" id="171437"/>
    <lineage>
        <taxon>Bacteria</taxon>
        <taxon>Pseudomonadati</taxon>
        <taxon>Pseudomonadota</taxon>
        <taxon>Alphaproteobacteria</taxon>
        <taxon>Geminicoccales</taxon>
        <taxon>Geminicoccaceae</taxon>
        <taxon>Tistrella</taxon>
    </lineage>
</organism>
<keyword evidence="2" id="KW-0813">Transport</keyword>
<protein>
    <submittedName>
        <fullName evidence="7">MFS transporter</fullName>
    </submittedName>
</protein>
<name>A0A3B9IK19_9PROT</name>
<evidence type="ECO:0000256" key="2">
    <source>
        <dbReference type="ARBA" id="ARBA00022448"/>
    </source>
</evidence>
<dbReference type="Pfam" id="PF07690">
    <property type="entry name" value="MFS_1"/>
    <property type="match status" value="1"/>
</dbReference>
<feature type="transmembrane region" description="Helical" evidence="6">
    <location>
        <begin position="310"/>
        <end position="329"/>
    </location>
</feature>
<accession>A0A3B9IK19</accession>
<dbReference type="Gene3D" id="1.20.1250.20">
    <property type="entry name" value="MFS general substrate transporter like domains"/>
    <property type="match status" value="1"/>
</dbReference>
<dbReference type="AlphaFoldDB" id="A0A3B9IK19"/>
<dbReference type="Proteomes" id="UP000257706">
    <property type="component" value="Unassembled WGS sequence"/>
</dbReference>
<feature type="transmembrane region" description="Helical" evidence="6">
    <location>
        <begin position="365"/>
        <end position="384"/>
    </location>
</feature>
<keyword evidence="3 6" id="KW-0812">Transmembrane</keyword>
<comment type="subcellular location">
    <subcellularLocation>
        <location evidence="1">Membrane</location>
        <topology evidence="1">Multi-pass membrane protein</topology>
    </subcellularLocation>
</comment>
<comment type="caution">
    <text evidence="7">The sequence shown here is derived from an EMBL/GenBank/DDBJ whole genome shotgun (WGS) entry which is preliminary data.</text>
</comment>
<evidence type="ECO:0000256" key="6">
    <source>
        <dbReference type="SAM" id="Phobius"/>
    </source>
</evidence>
<dbReference type="EMBL" id="DMAI01000186">
    <property type="protein sequence ID" value="HAE48110.1"/>
    <property type="molecule type" value="Genomic_DNA"/>
</dbReference>
<feature type="transmembrane region" description="Helical" evidence="6">
    <location>
        <begin position="105"/>
        <end position="127"/>
    </location>
</feature>
<reference evidence="7 8" key="1">
    <citation type="journal article" date="2018" name="Nat. Biotechnol.">
        <title>A standardized bacterial taxonomy based on genome phylogeny substantially revises the tree of life.</title>
        <authorList>
            <person name="Parks D.H."/>
            <person name="Chuvochina M."/>
            <person name="Waite D.W."/>
            <person name="Rinke C."/>
            <person name="Skarshewski A."/>
            <person name="Chaumeil P.A."/>
            <person name="Hugenholtz P."/>
        </authorList>
    </citation>
    <scope>NUCLEOTIDE SEQUENCE [LARGE SCALE GENOMIC DNA]</scope>
    <source>
        <strain evidence="7">UBA8739</strain>
    </source>
</reference>
<keyword evidence="4 6" id="KW-1133">Transmembrane helix</keyword>
<keyword evidence="5 6" id="KW-0472">Membrane</keyword>
<gene>
    <name evidence="7" type="ORF">DCK97_11875</name>
</gene>
<sequence length="524" mass="55778">MTEEPGIPIRRMIACIATSALLWSAQGLGMNLIAANTSQISGALGATTNETMWLVAAYMAPNVSLTMLLTKVRNQFGLRRFTEIGIALFVAVSCLHLFVQDLHAALVVRFLAGVAASPMSTLGFLYMLEAFPQSKKLSWGLSLALTCTTLSAPLARIISPALLDLGLWHGLYLMEAGVALIAMAAVHRLPLTPIPHTKMLHPLDAVSYPLVATGFGLLAVVMVMGRYVWWLEAPWIGICLALSALCITLAAAIEIHRETPLLNIRWLTSPEILHVAAILLVFRLVLSEQTSGAFGLFQTLGLLNDQSRSLQVVILLASIAGGITCGMLLKPGRDAAFHAVALLCIMAGAFMDGHATSLTRPGQMYLSQALIAFGGMLFLPPAMLTGLMHTLKQGPTFITSFIAVFLFTQSLGGLMGSALFGSFVTLREKFHSARLVEDVVLTDPLVAARVKQLGGAYGHVLTDPALTNAEGIALLAKQATREATVLAYNDAFLAISALAALALAGLVLHLLVARVHRTADAIAS</sequence>
<feature type="transmembrane region" description="Helical" evidence="6">
    <location>
        <begin position="139"/>
        <end position="159"/>
    </location>
</feature>
<dbReference type="InterPro" id="IPR011701">
    <property type="entry name" value="MFS"/>
</dbReference>
<feature type="transmembrane region" description="Helical" evidence="6">
    <location>
        <begin position="491"/>
        <end position="512"/>
    </location>
</feature>
<feature type="transmembrane region" description="Helical" evidence="6">
    <location>
        <begin position="165"/>
        <end position="186"/>
    </location>
</feature>
<evidence type="ECO:0000256" key="4">
    <source>
        <dbReference type="ARBA" id="ARBA00022989"/>
    </source>
</evidence>
<evidence type="ECO:0000256" key="3">
    <source>
        <dbReference type="ARBA" id="ARBA00022692"/>
    </source>
</evidence>
<feature type="transmembrane region" description="Helical" evidence="6">
    <location>
        <begin position="396"/>
        <end position="420"/>
    </location>
</feature>
<feature type="transmembrane region" description="Helical" evidence="6">
    <location>
        <begin position="336"/>
        <end position="353"/>
    </location>
</feature>
<evidence type="ECO:0000313" key="8">
    <source>
        <dbReference type="Proteomes" id="UP000257706"/>
    </source>
</evidence>
<feature type="transmembrane region" description="Helical" evidence="6">
    <location>
        <begin position="235"/>
        <end position="255"/>
    </location>
</feature>
<feature type="transmembrane region" description="Helical" evidence="6">
    <location>
        <begin position="267"/>
        <end position="286"/>
    </location>
</feature>